<proteinExistence type="predicted"/>
<sequence length="114" mass="13375">MMQQVPMSFKNFTYQSLCSKVKLGNEQLVHEGVRYKGERANEERKLAIPKGIKHQQLSKQTRPCNRTPKSFKTKQCNNLSLQNHKLKRGMKYSSPKTRCPPKTKKKTWKGRLNR</sequence>
<protein>
    <submittedName>
        <fullName evidence="2">Uncharacterized protein</fullName>
    </submittedName>
</protein>
<feature type="compositionally biased region" description="Basic residues" evidence="1">
    <location>
        <begin position="99"/>
        <end position="114"/>
    </location>
</feature>
<feature type="compositionally biased region" description="Polar residues" evidence="1">
    <location>
        <begin position="55"/>
        <end position="72"/>
    </location>
</feature>
<comment type="caution">
    <text evidence="2">The sequence shown here is derived from an EMBL/GenBank/DDBJ whole genome shotgun (WGS) entry which is preliminary data.</text>
</comment>
<evidence type="ECO:0000256" key="1">
    <source>
        <dbReference type="SAM" id="MobiDB-lite"/>
    </source>
</evidence>
<reference evidence="2 3" key="1">
    <citation type="submission" date="2024-01" db="EMBL/GenBank/DDBJ databases">
        <title>Genome assemblies of Stephania.</title>
        <authorList>
            <person name="Yang L."/>
        </authorList>
    </citation>
    <scope>NUCLEOTIDE SEQUENCE [LARGE SCALE GENOMIC DNA]</scope>
    <source>
        <strain evidence="2">YNDBR</strain>
        <tissue evidence="2">Leaf</tissue>
    </source>
</reference>
<accession>A0AAP0IEG3</accession>
<keyword evidence="3" id="KW-1185">Reference proteome</keyword>
<dbReference type="AlphaFoldDB" id="A0AAP0IEG3"/>
<feature type="region of interest" description="Disordered" evidence="1">
    <location>
        <begin position="88"/>
        <end position="114"/>
    </location>
</feature>
<dbReference type="EMBL" id="JBBNAF010000009">
    <property type="protein sequence ID" value="KAK9113625.1"/>
    <property type="molecule type" value="Genomic_DNA"/>
</dbReference>
<evidence type="ECO:0000313" key="3">
    <source>
        <dbReference type="Proteomes" id="UP001420932"/>
    </source>
</evidence>
<organism evidence="2 3">
    <name type="scientific">Stephania yunnanensis</name>
    <dbReference type="NCBI Taxonomy" id="152371"/>
    <lineage>
        <taxon>Eukaryota</taxon>
        <taxon>Viridiplantae</taxon>
        <taxon>Streptophyta</taxon>
        <taxon>Embryophyta</taxon>
        <taxon>Tracheophyta</taxon>
        <taxon>Spermatophyta</taxon>
        <taxon>Magnoliopsida</taxon>
        <taxon>Ranunculales</taxon>
        <taxon>Menispermaceae</taxon>
        <taxon>Menispermoideae</taxon>
        <taxon>Cissampelideae</taxon>
        <taxon>Stephania</taxon>
    </lineage>
</organism>
<feature type="region of interest" description="Disordered" evidence="1">
    <location>
        <begin position="52"/>
        <end position="72"/>
    </location>
</feature>
<evidence type="ECO:0000313" key="2">
    <source>
        <dbReference type="EMBL" id="KAK9113625.1"/>
    </source>
</evidence>
<gene>
    <name evidence="2" type="ORF">Syun_020422</name>
</gene>
<dbReference type="Proteomes" id="UP001420932">
    <property type="component" value="Unassembled WGS sequence"/>
</dbReference>
<name>A0AAP0IEG3_9MAGN</name>